<proteinExistence type="predicted"/>
<protein>
    <submittedName>
        <fullName evidence="2">Uncharacterized protein</fullName>
    </submittedName>
</protein>
<gene>
    <name evidence="2" type="ORF">H257_15681</name>
</gene>
<dbReference type="RefSeq" id="XP_009842155.1">
    <property type="nucleotide sequence ID" value="XM_009843853.1"/>
</dbReference>
<sequence length="107" mass="11670">MMYRLSLSKPSALPSNELDDSWVQEIDMVRGESSKKTSKVGGTFITSAYNELLQAQAAAKPKRKKKKTGQGEVALPVHPATATRTRAHLMVTNITLQALAMGAREDN</sequence>
<organism evidence="2">
    <name type="scientific">Aphanomyces astaci</name>
    <name type="common">Crayfish plague agent</name>
    <dbReference type="NCBI Taxonomy" id="112090"/>
    <lineage>
        <taxon>Eukaryota</taxon>
        <taxon>Sar</taxon>
        <taxon>Stramenopiles</taxon>
        <taxon>Oomycota</taxon>
        <taxon>Saprolegniomycetes</taxon>
        <taxon>Saprolegniales</taxon>
        <taxon>Verrucalvaceae</taxon>
        <taxon>Aphanomyces</taxon>
    </lineage>
</organism>
<dbReference type="GeneID" id="20817677"/>
<evidence type="ECO:0000313" key="2">
    <source>
        <dbReference type="EMBL" id="ETV68360.1"/>
    </source>
</evidence>
<dbReference type="EMBL" id="KI913186">
    <property type="protein sequence ID" value="ETV68360.1"/>
    <property type="molecule type" value="Genomic_DNA"/>
</dbReference>
<feature type="region of interest" description="Disordered" evidence="1">
    <location>
        <begin position="58"/>
        <end position="80"/>
    </location>
</feature>
<dbReference type="AlphaFoldDB" id="W4FLJ7"/>
<accession>W4FLJ7</accession>
<evidence type="ECO:0000256" key="1">
    <source>
        <dbReference type="SAM" id="MobiDB-lite"/>
    </source>
</evidence>
<dbReference type="VEuPathDB" id="FungiDB:H257_15681"/>
<name>W4FLJ7_APHAT</name>
<reference evidence="2" key="1">
    <citation type="submission" date="2013-12" db="EMBL/GenBank/DDBJ databases">
        <title>The Genome Sequence of Aphanomyces astaci APO3.</title>
        <authorList>
            <consortium name="The Broad Institute Genomics Platform"/>
            <person name="Russ C."/>
            <person name="Tyler B."/>
            <person name="van West P."/>
            <person name="Dieguez-Uribeondo J."/>
            <person name="Young S.K."/>
            <person name="Zeng Q."/>
            <person name="Gargeya S."/>
            <person name="Fitzgerald M."/>
            <person name="Abouelleil A."/>
            <person name="Alvarado L."/>
            <person name="Chapman S.B."/>
            <person name="Gainer-Dewar J."/>
            <person name="Goldberg J."/>
            <person name="Griggs A."/>
            <person name="Gujja S."/>
            <person name="Hansen M."/>
            <person name="Howarth C."/>
            <person name="Imamovic A."/>
            <person name="Ireland A."/>
            <person name="Larimer J."/>
            <person name="McCowan C."/>
            <person name="Murphy C."/>
            <person name="Pearson M."/>
            <person name="Poon T.W."/>
            <person name="Priest M."/>
            <person name="Roberts A."/>
            <person name="Saif S."/>
            <person name="Shea T."/>
            <person name="Sykes S."/>
            <person name="Wortman J."/>
            <person name="Nusbaum C."/>
            <person name="Birren B."/>
        </authorList>
    </citation>
    <scope>NUCLEOTIDE SEQUENCE [LARGE SCALE GENOMIC DNA]</scope>
    <source>
        <strain evidence="2">APO3</strain>
    </source>
</reference>